<evidence type="ECO:0000313" key="2">
    <source>
        <dbReference type="Proteomes" id="UP000231564"/>
    </source>
</evidence>
<dbReference type="STRING" id="1349785.GCA_000509405_00471"/>
<sequence length="78" mass="9320">MENKDRTKLLNKLQKLGFINKKTKTNLGISFEEYIKLASNNEIELLDEVLRIKKKKENKVPLSYIEEAFLNYFLLNYH</sequence>
<protein>
    <submittedName>
        <fullName evidence="1">Uncharacterized protein</fullName>
    </submittedName>
</protein>
<dbReference type="GeneID" id="47722878"/>
<dbReference type="RefSeq" id="WP_024742164.1">
    <property type="nucleotide sequence ID" value="NZ_BAUG01000052.1"/>
</dbReference>
<evidence type="ECO:0000313" key="1">
    <source>
        <dbReference type="EMBL" id="SFZ81908.1"/>
    </source>
</evidence>
<dbReference type="KEGG" id="tmar:MARIT_1339"/>
<gene>
    <name evidence="1" type="ORF">MARIT_1339</name>
</gene>
<reference evidence="1 2" key="1">
    <citation type="submission" date="2016-11" db="EMBL/GenBank/DDBJ databases">
        <authorList>
            <person name="Jaros S."/>
            <person name="Januszkiewicz K."/>
            <person name="Wedrychowicz H."/>
        </authorList>
    </citation>
    <scope>NUCLEOTIDE SEQUENCE [LARGE SCALE GENOMIC DNA]</scope>
    <source>
        <strain evidence="1">NCIMB 2154T</strain>
    </source>
</reference>
<dbReference type="EMBL" id="LT634361">
    <property type="protein sequence ID" value="SFZ81908.1"/>
    <property type="molecule type" value="Genomic_DNA"/>
</dbReference>
<keyword evidence="2" id="KW-1185">Reference proteome</keyword>
<accession>A0A2H1E9W1</accession>
<name>A0A2H1E9W1_9FLAO</name>
<proteinExistence type="predicted"/>
<organism evidence="1 2">
    <name type="scientific">Tenacibaculum maritimum NCIMB 2154</name>
    <dbReference type="NCBI Taxonomy" id="1349785"/>
    <lineage>
        <taxon>Bacteria</taxon>
        <taxon>Pseudomonadati</taxon>
        <taxon>Bacteroidota</taxon>
        <taxon>Flavobacteriia</taxon>
        <taxon>Flavobacteriales</taxon>
        <taxon>Flavobacteriaceae</taxon>
        <taxon>Tenacibaculum</taxon>
    </lineage>
</organism>
<dbReference type="Proteomes" id="UP000231564">
    <property type="component" value="Chromosome MARIT"/>
</dbReference>
<dbReference type="AlphaFoldDB" id="A0A2H1E9W1"/>